<reference evidence="2" key="2">
    <citation type="journal article" date="2015" name="Data Brief">
        <title>Shoot transcriptome of the giant reed, Arundo donax.</title>
        <authorList>
            <person name="Barrero R.A."/>
            <person name="Guerrero F.D."/>
            <person name="Moolhuijzen P."/>
            <person name="Goolsby J.A."/>
            <person name="Tidwell J."/>
            <person name="Bellgard S.E."/>
            <person name="Bellgard M.I."/>
        </authorList>
    </citation>
    <scope>NUCLEOTIDE SEQUENCE</scope>
    <source>
        <tissue evidence="2">Shoot tissue taken approximately 20 cm above the soil surface</tissue>
    </source>
</reference>
<feature type="compositionally biased region" description="Polar residues" evidence="1">
    <location>
        <begin position="37"/>
        <end position="51"/>
    </location>
</feature>
<reference evidence="2" key="1">
    <citation type="submission" date="2014-09" db="EMBL/GenBank/DDBJ databases">
        <authorList>
            <person name="Magalhaes I.L.F."/>
            <person name="Oliveira U."/>
            <person name="Santos F.R."/>
            <person name="Vidigal T.H.D.A."/>
            <person name="Brescovit A.D."/>
            <person name="Santos A.J."/>
        </authorList>
    </citation>
    <scope>NUCLEOTIDE SEQUENCE</scope>
    <source>
        <tissue evidence="2">Shoot tissue taken approximately 20 cm above the soil surface</tissue>
    </source>
</reference>
<evidence type="ECO:0000256" key="1">
    <source>
        <dbReference type="SAM" id="MobiDB-lite"/>
    </source>
</evidence>
<organism evidence="2">
    <name type="scientific">Arundo donax</name>
    <name type="common">Giant reed</name>
    <name type="synonym">Donax arundinaceus</name>
    <dbReference type="NCBI Taxonomy" id="35708"/>
    <lineage>
        <taxon>Eukaryota</taxon>
        <taxon>Viridiplantae</taxon>
        <taxon>Streptophyta</taxon>
        <taxon>Embryophyta</taxon>
        <taxon>Tracheophyta</taxon>
        <taxon>Spermatophyta</taxon>
        <taxon>Magnoliopsida</taxon>
        <taxon>Liliopsida</taxon>
        <taxon>Poales</taxon>
        <taxon>Poaceae</taxon>
        <taxon>PACMAD clade</taxon>
        <taxon>Arundinoideae</taxon>
        <taxon>Arundineae</taxon>
        <taxon>Arundo</taxon>
    </lineage>
</organism>
<accession>A0A0A8ZWU9</accession>
<dbReference type="AlphaFoldDB" id="A0A0A8ZWU9"/>
<protein>
    <submittedName>
        <fullName evidence="2">Uncharacterized protein</fullName>
    </submittedName>
</protein>
<feature type="region of interest" description="Disordered" evidence="1">
    <location>
        <begin position="37"/>
        <end position="58"/>
    </location>
</feature>
<evidence type="ECO:0000313" key="2">
    <source>
        <dbReference type="EMBL" id="JAD43859.1"/>
    </source>
</evidence>
<name>A0A0A8ZWU9_ARUDO</name>
<proteinExistence type="predicted"/>
<dbReference type="EMBL" id="GBRH01254036">
    <property type="protein sequence ID" value="JAD43859.1"/>
    <property type="molecule type" value="Transcribed_RNA"/>
</dbReference>
<sequence>MYIAGTPRQPCVHQYDRAIALSTESSSMPGTATYSGMWQLGNTSKPTTVPQSFRDLLL</sequence>